<keyword evidence="3" id="KW-1185">Reference proteome</keyword>
<sequence>MPERRLHGPNEPRLPATLDEEILGAERREIVSHYTDEDRIQRIAEELRRGFATLAHVGAAASFFGSARTPPGYPEYELARRCARLVGEAGLAVITGGGPGIMEAANRGAKEAGAPSIGLNIELPFEQGLNPYVDLALHFHYFFTRKVMFVRYASGFVVFPGGFGTLDELFESLTLIQTGKIRHFPVVLVGSEYWQGLVDWLRERVVAEGKVSPHELEIFRVTDDPLEVRDLLLAAAHRKPRVELPARGDGAVARRSAAR</sequence>
<comment type="similarity">
    <text evidence="1">Belongs to the LOG family.</text>
</comment>
<dbReference type="InterPro" id="IPR052341">
    <property type="entry name" value="LOG_family_nucleotidases"/>
</dbReference>
<gene>
    <name evidence="2" type="ORF">SAMN02745716_0594</name>
</gene>
<evidence type="ECO:0000313" key="2">
    <source>
        <dbReference type="EMBL" id="SEH10906.1"/>
    </source>
</evidence>
<dbReference type="EC" id="3.2.2.n1" evidence="1"/>
<dbReference type="PANTHER" id="PTHR43393">
    <property type="entry name" value="CYTOKININ RIBOSIDE 5'-MONOPHOSPHATE PHOSPHORIBOHYDROLASE"/>
    <property type="match status" value="1"/>
</dbReference>
<dbReference type="Pfam" id="PF03641">
    <property type="entry name" value="Lysine_decarbox"/>
    <property type="match status" value="1"/>
</dbReference>
<dbReference type="InterPro" id="IPR031100">
    <property type="entry name" value="LOG_fam"/>
</dbReference>
<name>A0A1H6FJ85_THEAL</name>
<evidence type="ECO:0000256" key="1">
    <source>
        <dbReference type="RuleBase" id="RU363015"/>
    </source>
</evidence>
<evidence type="ECO:0000313" key="3">
    <source>
        <dbReference type="Proteomes" id="UP000222056"/>
    </source>
</evidence>
<dbReference type="Proteomes" id="UP000222056">
    <property type="component" value="Unassembled WGS sequence"/>
</dbReference>
<keyword evidence="1" id="KW-0203">Cytokinin biosynthesis</keyword>
<dbReference type="GO" id="GO:0102682">
    <property type="term" value="F:cytokinin riboside 5'-monophosphate phosphoribohydrolase activity"/>
    <property type="evidence" value="ECO:0007669"/>
    <property type="project" value="RHEA"/>
</dbReference>
<dbReference type="SUPFAM" id="SSF102405">
    <property type="entry name" value="MCP/YpsA-like"/>
    <property type="match status" value="1"/>
</dbReference>
<dbReference type="AlphaFoldDB" id="A0A1H6FJ85"/>
<proteinExistence type="inferred from homology"/>
<dbReference type="PANTHER" id="PTHR43393:SF2">
    <property type="entry name" value="CYTOKININ RIBOSIDE 5'-MONOPHOSPHATE PHOSPHORIBOHYDROLASE"/>
    <property type="match status" value="1"/>
</dbReference>
<dbReference type="Gene3D" id="3.40.50.450">
    <property type="match status" value="1"/>
</dbReference>
<dbReference type="RefSeq" id="WP_093116075.1">
    <property type="nucleotide sequence ID" value="NZ_FNWJ01000001.1"/>
</dbReference>
<comment type="catalytic activity">
    <reaction evidence="1">
        <text>N(6)-(dimethylallyl)adenosine 5'-phosphate + H2O = N(6)-dimethylallyladenine + D-ribose 5-phosphate</text>
        <dbReference type="Rhea" id="RHEA:48560"/>
        <dbReference type="ChEBI" id="CHEBI:15377"/>
        <dbReference type="ChEBI" id="CHEBI:17660"/>
        <dbReference type="ChEBI" id="CHEBI:57526"/>
        <dbReference type="ChEBI" id="CHEBI:78346"/>
        <dbReference type="EC" id="3.2.2.n1"/>
    </reaction>
</comment>
<dbReference type="STRING" id="29539.SAMN02745716_0594"/>
<dbReference type="OrthoDB" id="9801098at2"/>
<protein>
    <recommendedName>
        <fullName evidence="1">Cytokinin riboside 5'-monophosphate phosphoribohydrolase</fullName>
        <ecNumber evidence="1">3.2.2.n1</ecNumber>
    </recommendedName>
</protein>
<comment type="catalytic activity">
    <reaction evidence="1">
        <text>9-ribosyl-trans-zeatin 5'-phosphate + H2O = trans-zeatin + D-ribose 5-phosphate</text>
        <dbReference type="Rhea" id="RHEA:48564"/>
        <dbReference type="ChEBI" id="CHEBI:15377"/>
        <dbReference type="ChEBI" id="CHEBI:16522"/>
        <dbReference type="ChEBI" id="CHEBI:78346"/>
        <dbReference type="ChEBI" id="CHEBI:87947"/>
        <dbReference type="EC" id="3.2.2.n1"/>
    </reaction>
</comment>
<dbReference type="NCBIfam" id="TIGR00730">
    <property type="entry name" value="Rossman fold protein, TIGR00730 family"/>
    <property type="match status" value="1"/>
</dbReference>
<dbReference type="EMBL" id="FNWJ01000001">
    <property type="protein sequence ID" value="SEH10906.1"/>
    <property type="molecule type" value="Genomic_DNA"/>
</dbReference>
<reference evidence="3" key="1">
    <citation type="submission" date="2016-10" db="EMBL/GenBank/DDBJ databases">
        <authorList>
            <person name="Varghese N."/>
            <person name="Submissions S."/>
        </authorList>
    </citation>
    <scope>NUCLEOTIDE SEQUENCE [LARGE SCALE GENOMIC DNA]</scope>
    <source>
        <strain evidence="3">ATCC 35263</strain>
    </source>
</reference>
<dbReference type="GO" id="GO:0009691">
    <property type="term" value="P:cytokinin biosynthetic process"/>
    <property type="evidence" value="ECO:0007669"/>
    <property type="project" value="UniProtKB-UniRule"/>
</dbReference>
<dbReference type="GO" id="GO:0005829">
    <property type="term" value="C:cytosol"/>
    <property type="evidence" value="ECO:0007669"/>
    <property type="project" value="TreeGrafter"/>
</dbReference>
<keyword evidence="1" id="KW-0378">Hydrolase</keyword>
<accession>A0A1H6FJ85</accession>
<organism evidence="2 3">
    <name type="scientific">Thermoleophilum album</name>
    <dbReference type="NCBI Taxonomy" id="29539"/>
    <lineage>
        <taxon>Bacteria</taxon>
        <taxon>Bacillati</taxon>
        <taxon>Actinomycetota</taxon>
        <taxon>Thermoleophilia</taxon>
        <taxon>Thermoleophilales</taxon>
        <taxon>Thermoleophilaceae</taxon>
        <taxon>Thermoleophilum</taxon>
    </lineage>
</organism>
<dbReference type="InterPro" id="IPR005269">
    <property type="entry name" value="LOG"/>
</dbReference>